<evidence type="ECO:0000256" key="8">
    <source>
        <dbReference type="ARBA" id="ARBA00023326"/>
    </source>
</evidence>
<feature type="signal peptide" evidence="10">
    <location>
        <begin position="1"/>
        <end position="19"/>
    </location>
</feature>
<evidence type="ECO:0000256" key="3">
    <source>
        <dbReference type="ARBA" id="ARBA00022525"/>
    </source>
</evidence>
<dbReference type="GO" id="GO:0030600">
    <property type="term" value="F:feruloyl esterase activity"/>
    <property type="evidence" value="ECO:0007669"/>
    <property type="project" value="UniProtKB-EC"/>
</dbReference>
<gene>
    <name evidence="11" type="ORF">M436DRAFT_53764</name>
</gene>
<name>A0A074WFZ7_9PEZI</name>
<keyword evidence="6 11" id="KW-0378">Hydrolase</keyword>
<dbReference type="GO" id="GO:0045493">
    <property type="term" value="P:xylan catabolic process"/>
    <property type="evidence" value="ECO:0007669"/>
    <property type="project" value="UniProtKB-KW"/>
</dbReference>
<dbReference type="PROSITE" id="PS51257">
    <property type="entry name" value="PROKAR_LIPOPROTEIN"/>
    <property type="match status" value="1"/>
</dbReference>
<protein>
    <recommendedName>
        <fullName evidence="2">feruloyl esterase</fullName>
        <ecNumber evidence="2">3.1.1.73</ecNumber>
    </recommendedName>
</protein>
<keyword evidence="12" id="KW-1185">Reference proteome</keyword>
<dbReference type="STRING" id="1043004.A0A074WFZ7"/>
<dbReference type="AlphaFoldDB" id="A0A074WFZ7"/>
<organism evidence="11 12">
    <name type="scientific">Aureobasidium namibiae CBS 147.97</name>
    <dbReference type="NCBI Taxonomy" id="1043004"/>
    <lineage>
        <taxon>Eukaryota</taxon>
        <taxon>Fungi</taxon>
        <taxon>Dikarya</taxon>
        <taxon>Ascomycota</taxon>
        <taxon>Pezizomycotina</taxon>
        <taxon>Dothideomycetes</taxon>
        <taxon>Dothideomycetidae</taxon>
        <taxon>Dothideales</taxon>
        <taxon>Saccotheciaceae</taxon>
        <taxon>Aureobasidium</taxon>
    </lineage>
</organism>
<comment type="catalytic activity">
    <reaction evidence="9">
        <text>feruloyl-polysaccharide + H2O = ferulate + polysaccharide.</text>
        <dbReference type="EC" id="3.1.1.73"/>
    </reaction>
</comment>
<feature type="chain" id="PRO_5032808913" description="feruloyl esterase" evidence="10">
    <location>
        <begin position="20"/>
        <end position="368"/>
    </location>
</feature>
<evidence type="ECO:0000256" key="9">
    <source>
        <dbReference type="ARBA" id="ARBA00034075"/>
    </source>
</evidence>
<dbReference type="EC" id="3.1.1.73" evidence="2"/>
<proteinExistence type="predicted"/>
<evidence type="ECO:0000256" key="10">
    <source>
        <dbReference type="SAM" id="SignalP"/>
    </source>
</evidence>
<evidence type="ECO:0000256" key="7">
    <source>
        <dbReference type="ARBA" id="ARBA00023277"/>
    </source>
</evidence>
<evidence type="ECO:0000256" key="2">
    <source>
        <dbReference type="ARBA" id="ARBA00013091"/>
    </source>
</evidence>
<dbReference type="PANTHER" id="PTHR38050">
    <property type="match status" value="1"/>
</dbReference>
<dbReference type="GeneID" id="25411841"/>
<evidence type="ECO:0000256" key="4">
    <source>
        <dbReference type="ARBA" id="ARBA00022651"/>
    </source>
</evidence>
<dbReference type="GO" id="GO:0005576">
    <property type="term" value="C:extracellular region"/>
    <property type="evidence" value="ECO:0007669"/>
    <property type="project" value="UniProtKB-SubCell"/>
</dbReference>
<dbReference type="Gene3D" id="3.40.50.1820">
    <property type="entry name" value="alpha/beta hydrolase"/>
    <property type="match status" value="1"/>
</dbReference>
<evidence type="ECO:0000256" key="6">
    <source>
        <dbReference type="ARBA" id="ARBA00022801"/>
    </source>
</evidence>
<dbReference type="PANTHER" id="PTHR38050:SF2">
    <property type="entry name" value="FERULOYL ESTERASE C-RELATED"/>
    <property type="match status" value="1"/>
</dbReference>
<dbReference type="Proteomes" id="UP000027730">
    <property type="component" value="Unassembled WGS sequence"/>
</dbReference>
<dbReference type="HOGENOM" id="CLU_027551_3_1_1"/>
<dbReference type="InterPro" id="IPR043595">
    <property type="entry name" value="FaeB/C/D"/>
</dbReference>
<evidence type="ECO:0000313" key="12">
    <source>
        <dbReference type="Proteomes" id="UP000027730"/>
    </source>
</evidence>
<keyword evidence="4" id="KW-0858">Xylan degradation</keyword>
<keyword evidence="3" id="KW-0964">Secreted</keyword>
<dbReference type="InterPro" id="IPR029058">
    <property type="entry name" value="AB_hydrolase_fold"/>
</dbReference>
<keyword evidence="8" id="KW-0624">Polysaccharide degradation</keyword>
<dbReference type="OrthoDB" id="424610at2759"/>
<keyword evidence="7" id="KW-0119">Carbohydrate metabolism</keyword>
<evidence type="ECO:0000256" key="1">
    <source>
        <dbReference type="ARBA" id="ARBA00004613"/>
    </source>
</evidence>
<evidence type="ECO:0000256" key="5">
    <source>
        <dbReference type="ARBA" id="ARBA00022729"/>
    </source>
</evidence>
<evidence type="ECO:0000313" key="11">
    <source>
        <dbReference type="EMBL" id="KEQ70499.1"/>
    </source>
</evidence>
<sequence>MRYIILFQAIFATAAQSAATSGCRKPLPGSIERGGARNTNSLEFVTSNGTVREYGLHIPTTYDDNTPSPLAFSFHGRTRTWQEQEEISGMSNETMNPNYLVVYPQGIDEQWQGDPEAVGYDDVDFTLELLANLSSVYCLDTNKIYAAGKSNGGAFAANVLACHSKASGVFAAFGGISGAYYQGDSENDCSPGTVPIPCNASRSPIPVFTTHGDADETIPYDGGPRRDRCLPNLPHFMTEWSERNGLGASNATSSLYHKNVVQYYYGNNKYPDVNAHYRVHGLGHYWPSLANGSSFDATPLLLNFWDKWTLDAVSTTPSATSSPSTTLPASATSSTSSASASSAGTIGQVSAQQWALGGLGVLSWLLFA</sequence>
<accession>A0A074WFZ7</accession>
<comment type="subcellular location">
    <subcellularLocation>
        <location evidence="1">Secreted</location>
    </subcellularLocation>
</comment>
<dbReference type="SUPFAM" id="SSF53474">
    <property type="entry name" value="alpha/beta-Hydrolases"/>
    <property type="match status" value="1"/>
</dbReference>
<reference evidence="11 12" key="1">
    <citation type="journal article" date="2014" name="BMC Genomics">
        <title>Genome sequencing of four Aureobasidium pullulans varieties: biotechnological potential, stress tolerance, and description of new species.</title>
        <authorList>
            <person name="Gostin Ar C."/>
            <person name="Ohm R.A."/>
            <person name="Kogej T."/>
            <person name="Sonjak S."/>
            <person name="Turk M."/>
            <person name="Zajc J."/>
            <person name="Zalar P."/>
            <person name="Grube M."/>
            <person name="Sun H."/>
            <person name="Han J."/>
            <person name="Sharma A."/>
            <person name="Chiniquy J."/>
            <person name="Ngan C.Y."/>
            <person name="Lipzen A."/>
            <person name="Barry K."/>
            <person name="Grigoriev I.V."/>
            <person name="Gunde-Cimerman N."/>
        </authorList>
    </citation>
    <scope>NUCLEOTIDE SEQUENCE [LARGE SCALE GENOMIC DNA]</scope>
    <source>
        <strain evidence="11 12">CBS 147.97</strain>
    </source>
</reference>
<keyword evidence="5 10" id="KW-0732">Signal</keyword>
<dbReference type="RefSeq" id="XP_013424593.1">
    <property type="nucleotide sequence ID" value="XM_013569139.1"/>
</dbReference>
<dbReference type="EMBL" id="KL584717">
    <property type="protein sequence ID" value="KEQ70499.1"/>
    <property type="molecule type" value="Genomic_DNA"/>
</dbReference>